<name>A0A6J3M3J7_9PEZI</name>
<dbReference type="GO" id="GO:0005634">
    <property type="term" value="C:nucleus"/>
    <property type="evidence" value="ECO:0007669"/>
    <property type="project" value="UniProtKB-SubCell"/>
</dbReference>
<dbReference type="Gene3D" id="4.10.240.10">
    <property type="entry name" value="Zn(2)-C6 fungal-type DNA-binding domain"/>
    <property type="match status" value="1"/>
</dbReference>
<dbReference type="GO" id="GO:0008168">
    <property type="term" value="F:methyltransferase activity"/>
    <property type="evidence" value="ECO:0007669"/>
    <property type="project" value="InterPro"/>
</dbReference>
<dbReference type="GeneID" id="54365562"/>
<keyword evidence="2" id="KW-0479">Metal-binding</keyword>
<dbReference type="PANTHER" id="PTHR47338:SF3">
    <property type="entry name" value="C6 FINGER DOMAIN TRANSCRIPTION FACTOR DBAA-RELATED"/>
    <property type="match status" value="1"/>
</dbReference>
<dbReference type="CDD" id="cd00067">
    <property type="entry name" value="GAL4"/>
    <property type="match status" value="1"/>
</dbReference>
<evidence type="ECO:0000256" key="2">
    <source>
        <dbReference type="ARBA" id="ARBA00022723"/>
    </source>
</evidence>
<dbReference type="InterPro" id="IPR007219">
    <property type="entry name" value="XnlR_reg_dom"/>
</dbReference>
<dbReference type="SMART" id="SM00906">
    <property type="entry name" value="Fungal_trans"/>
    <property type="match status" value="1"/>
</dbReference>
<sequence>MAEQHPTTTKKTQSRQQPGLACEGCRTRKMRCDRQEPTCNNCKDLNIVCKPNAVRQPRGPKKGQLRALQSRILLLEQQLGDANTNQDTSNSSGESDQDPSLDTSRKSSTAVSEISLQECDTLPDGSAPLIFSDPPFDPMMLFSPPYPLMTYTGDMQDAMDMDMDALSKMNLFTSMDTFSNTLPIENNFNGPSFGLDNVQAVPLTEFQRADLNHLYFDRVHSFVPFLHRRRYFKREAASGNSSAPFTTLQHAMWTMAASMGSQFLDVRATFYATTRSMLERWELETLGEAISIEYVQALILLAIYETTHVSYQRGSMSASRCFRLVQLLKLHKIDDPNSTPDEQGHCEIEREERRRVFWAAYMLDRFLSLFNQSPMTVSEQMILTRLPMPESPFQCSHPLRTDFLAQVISSPPDHDLSPFSETIFWVTIAGRCLAHQQESAIDLVHGGCQIEDSVARYNALSAMLLQKLENASTTAGRMVDDSSEALQLFTNMVSQTALMLLFTAMPAHDVVPTASGGFHGVHVRALAASQTFAGLLQRLSEFSSFKIQPLTPILLYYCAVFSKAHQDIDVRARHQYEIIVNKLKDFAAANKLAQECLTCLGMGR</sequence>
<evidence type="ECO:0000256" key="5">
    <source>
        <dbReference type="ARBA" id="ARBA00023163"/>
    </source>
</evidence>
<evidence type="ECO:0000256" key="7">
    <source>
        <dbReference type="SAM" id="MobiDB-lite"/>
    </source>
</evidence>
<dbReference type="PROSITE" id="PS00463">
    <property type="entry name" value="ZN2_CY6_FUNGAL_1"/>
    <property type="match status" value="1"/>
</dbReference>
<feature type="region of interest" description="Disordered" evidence="7">
    <location>
        <begin position="1"/>
        <end position="20"/>
    </location>
</feature>
<dbReference type="GO" id="GO:0000981">
    <property type="term" value="F:DNA-binding transcription factor activity, RNA polymerase II-specific"/>
    <property type="evidence" value="ECO:0007669"/>
    <property type="project" value="InterPro"/>
</dbReference>
<evidence type="ECO:0000313" key="10">
    <source>
        <dbReference type="RefSeq" id="XP_033458538.1"/>
    </source>
</evidence>
<dbReference type="SUPFAM" id="SSF57701">
    <property type="entry name" value="Zn2/Cys6 DNA-binding domain"/>
    <property type="match status" value="1"/>
</dbReference>
<dbReference type="OrthoDB" id="3037908at2759"/>
<dbReference type="InterPro" id="IPR050815">
    <property type="entry name" value="TF_fung"/>
</dbReference>
<feature type="compositionally biased region" description="Polar residues" evidence="7">
    <location>
        <begin position="1"/>
        <end position="17"/>
    </location>
</feature>
<dbReference type="GO" id="GO:0008270">
    <property type="term" value="F:zinc ion binding"/>
    <property type="evidence" value="ECO:0007669"/>
    <property type="project" value="InterPro"/>
</dbReference>
<dbReference type="RefSeq" id="XP_033458538.1">
    <property type="nucleotide sequence ID" value="XM_033607763.1"/>
</dbReference>
<comment type="subcellular location">
    <subcellularLocation>
        <location evidence="1">Nucleus</location>
    </subcellularLocation>
</comment>
<dbReference type="GO" id="GO:0032259">
    <property type="term" value="P:methylation"/>
    <property type="evidence" value="ECO:0007669"/>
    <property type="project" value="InterPro"/>
</dbReference>
<dbReference type="GO" id="GO:0003677">
    <property type="term" value="F:DNA binding"/>
    <property type="evidence" value="ECO:0007669"/>
    <property type="project" value="UniProtKB-KW"/>
</dbReference>
<evidence type="ECO:0000256" key="6">
    <source>
        <dbReference type="ARBA" id="ARBA00023242"/>
    </source>
</evidence>
<evidence type="ECO:0000256" key="3">
    <source>
        <dbReference type="ARBA" id="ARBA00023015"/>
    </source>
</evidence>
<organism evidence="10">
    <name type="scientific">Dissoconium aciculare CBS 342.82</name>
    <dbReference type="NCBI Taxonomy" id="1314786"/>
    <lineage>
        <taxon>Eukaryota</taxon>
        <taxon>Fungi</taxon>
        <taxon>Dikarya</taxon>
        <taxon>Ascomycota</taxon>
        <taxon>Pezizomycotina</taxon>
        <taxon>Dothideomycetes</taxon>
        <taxon>Dothideomycetidae</taxon>
        <taxon>Mycosphaerellales</taxon>
        <taxon>Dissoconiaceae</taxon>
        <taxon>Dissoconium</taxon>
    </lineage>
</organism>
<dbReference type="GO" id="GO:0006351">
    <property type="term" value="P:DNA-templated transcription"/>
    <property type="evidence" value="ECO:0007669"/>
    <property type="project" value="InterPro"/>
</dbReference>
<dbReference type="CDD" id="cd12148">
    <property type="entry name" value="fungal_TF_MHR"/>
    <property type="match status" value="1"/>
</dbReference>
<dbReference type="PROSITE" id="PS50048">
    <property type="entry name" value="ZN2_CY6_FUNGAL_2"/>
    <property type="match status" value="1"/>
</dbReference>
<gene>
    <name evidence="10" type="ORF">K489DRAFT_410964</name>
</gene>
<evidence type="ECO:0000256" key="4">
    <source>
        <dbReference type="ARBA" id="ARBA00023125"/>
    </source>
</evidence>
<feature type="domain" description="Zn(2)-C6 fungal-type" evidence="8">
    <location>
        <begin position="21"/>
        <end position="49"/>
    </location>
</feature>
<accession>A0A6J3M3J7</accession>
<dbReference type="Pfam" id="PF00172">
    <property type="entry name" value="Zn_clus"/>
    <property type="match status" value="1"/>
</dbReference>
<keyword evidence="6" id="KW-0539">Nucleus</keyword>
<protein>
    <recommendedName>
        <fullName evidence="8">Zn(2)-C6 fungal-type domain-containing protein</fullName>
    </recommendedName>
</protein>
<keyword evidence="5" id="KW-0804">Transcription</keyword>
<dbReference type="InterPro" id="IPR002052">
    <property type="entry name" value="DNA_methylase_N6_adenine_CS"/>
</dbReference>
<dbReference type="Pfam" id="PF04082">
    <property type="entry name" value="Fungal_trans"/>
    <property type="match status" value="1"/>
</dbReference>
<reference evidence="10" key="1">
    <citation type="submission" date="2020-01" db="EMBL/GenBank/DDBJ databases">
        <authorList>
            <consortium name="DOE Joint Genome Institute"/>
            <person name="Haridas S."/>
            <person name="Albert R."/>
            <person name="Binder M."/>
            <person name="Bloem J."/>
            <person name="Labutti K."/>
            <person name="Salamov A."/>
            <person name="Andreopoulos B."/>
            <person name="Baker S.E."/>
            <person name="Barry K."/>
            <person name="Bills G."/>
            <person name="Bluhm B.H."/>
            <person name="Cannon C."/>
            <person name="Castanera R."/>
            <person name="Culley D.E."/>
            <person name="Daum C."/>
            <person name="Ezra D."/>
            <person name="Gonzalez J.B."/>
            <person name="Henrissat B."/>
            <person name="Kuo A."/>
            <person name="Liang C."/>
            <person name="Lipzen A."/>
            <person name="Lutzoni F."/>
            <person name="Magnuson J."/>
            <person name="Mondo S."/>
            <person name="Nolan M."/>
            <person name="Ohm R."/>
            <person name="Pangilinan J."/>
            <person name="Park H.-J."/>
            <person name="Ramirez L."/>
            <person name="Alfaro M."/>
            <person name="Sun H."/>
            <person name="Tritt A."/>
            <person name="Yoshinaga Y."/>
            <person name="Zwiers L.-H."/>
            <person name="Turgeon B.G."/>
            <person name="Goodwin S.B."/>
            <person name="Spatafora J.W."/>
            <person name="Crous P.W."/>
            <person name="Grigoriev I.V."/>
        </authorList>
    </citation>
    <scope>NUCLEOTIDE SEQUENCE</scope>
    <source>
        <strain evidence="10">CBS 342.82</strain>
    </source>
</reference>
<reference evidence="10" key="3">
    <citation type="submission" date="2025-08" db="UniProtKB">
        <authorList>
            <consortium name="RefSeq"/>
        </authorList>
    </citation>
    <scope>IDENTIFICATION</scope>
    <source>
        <strain evidence="10">CBS 342.82</strain>
    </source>
</reference>
<dbReference type="InterPro" id="IPR036864">
    <property type="entry name" value="Zn2-C6_fun-type_DNA-bd_sf"/>
</dbReference>
<keyword evidence="9" id="KW-1185">Reference proteome</keyword>
<dbReference type="InterPro" id="IPR001138">
    <property type="entry name" value="Zn2Cys6_DnaBD"/>
</dbReference>
<keyword evidence="4" id="KW-0238">DNA-binding</keyword>
<proteinExistence type="predicted"/>
<keyword evidence="3" id="KW-0805">Transcription regulation</keyword>
<evidence type="ECO:0000313" key="9">
    <source>
        <dbReference type="Proteomes" id="UP000504637"/>
    </source>
</evidence>
<evidence type="ECO:0000259" key="8">
    <source>
        <dbReference type="PROSITE" id="PS50048"/>
    </source>
</evidence>
<dbReference type="Proteomes" id="UP000504637">
    <property type="component" value="Unplaced"/>
</dbReference>
<reference evidence="10" key="2">
    <citation type="submission" date="2020-04" db="EMBL/GenBank/DDBJ databases">
        <authorList>
            <consortium name="NCBI Genome Project"/>
        </authorList>
    </citation>
    <scope>NUCLEOTIDE SEQUENCE</scope>
    <source>
        <strain evidence="10">CBS 342.82</strain>
    </source>
</reference>
<dbReference type="AlphaFoldDB" id="A0A6J3M3J7"/>
<dbReference type="PROSITE" id="PS00092">
    <property type="entry name" value="N6_MTASE"/>
    <property type="match status" value="1"/>
</dbReference>
<feature type="region of interest" description="Disordered" evidence="7">
    <location>
        <begin position="82"/>
        <end position="113"/>
    </location>
</feature>
<evidence type="ECO:0000256" key="1">
    <source>
        <dbReference type="ARBA" id="ARBA00004123"/>
    </source>
</evidence>
<dbReference type="SMART" id="SM00066">
    <property type="entry name" value="GAL4"/>
    <property type="match status" value="1"/>
</dbReference>
<dbReference type="PANTHER" id="PTHR47338">
    <property type="entry name" value="ZN(II)2CYS6 TRANSCRIPTION FACTOR (EUROFUNG)-RELATED"/>
    <property type="match status" value="1"/>
</dbReference>